<organism evidence="2 3">
    <name type="scientific">Nitrospira defluvii</name>
    <dbReference type="NCBI Taxonomy" id="330214"/>
    <lineage>
        <taxon>Bacteria</taxon>
        <taxon>Pseudomonadati</taxon>
        <taxon>Nitrospirota</taxon>
        <taxon>Nitrospiria</taxon>
        <taxon>Nitrospirales</taxon>
        <taxon>Nitrospiraceae</taxon>
        <taxon>Nitrospira</taxon>
    </lineage>
</organism>
<dbReference type="SUPFAM" id="SSF48452">
    <property type="entry name" value="TPR-like"/>
    <property type="match status" value="1"/>
</dbReference>
<dbReference type="InterPro" id="IPR014162">
    <property type="entry name" value="CpoB_C"/>
</dbReference>
<reference evidence="2 3" key="1">
    <citation type="journal article" date="2010" name="Proc. Natl. Acad. Sci. U.S.A.">
        <title>A Nitrospira metagenome illuminates the physiology and evolution of globally important nitrite-oxidizing bacteria.</title>
        <authorList>
            <person name="Lucker S."/>
            <person name="Wagner M."/>
            <person name="Maixner F."/>
            <person name="Pelletier E."/>
            <person name="Koch H."/>
            <person name="Vacherie B."/>
            <person name="Rattei T."/>
            <person name="Sinninghe Damste J."/>
            <person name="Spieck E."/>
            <person name="Le Paslier D."/>
            <person name="Daims H."/>
        </authorList>
    </citation>
    <scope>NUCLEOTIDE SEQUENCE [LARGE SCALE GENOMIC DNA]</scope>
</reference>
<proteinExistence type="predicted"/>
<dbReference type="InterPro" id="IPR019734">
    <property type="entry name" value="TPR_rpt"/>
</dbReference>
<dbReference type="Gene3D" id="1.25.40.10">
    <property type="entry name" value="Tetratricopeptide repeat domain"/>
    <property type="match status" value="1"/>
</dbReference>
<protein>
    <submittedName>
        <fullName evidence="2">Uncharacterized protein</fullName>
    </submittedName>
</protein>
<dbReference type="eggNOG" id="COG1729">
    <property type="taxonomic scope" value="Bacteria"/>
</dbReference>
<dbReference type="NCBIfam" id="TIGR02795">
    <property type="entry name" value="tol_pal_ybgF"/>
    <property type="match status" value="1"/>
</dbReference>
<sequence length="173" mass="19330">MTRTHVKLGPVRGICVILALIGNFTTVPTLFAASPQPPDDAHRLYDRVMEEFRHKDYPAALAGFRFFLELHGQSSLSANAQYWKGECQYRMGRYKDALDSFYSLISDYPMSQKLAASTLKIGQIYTKQGDRDKAQMMFERVTGQYPDSAEAEVARKALEAAAAKDEPVAAEPS</sequence>
<dbReference type="EMBL" id="FP929003">
    <property type="protein sequence ID" value="CBK40166.1"/>
    <property type="molecule type" value="Genomic_DNA"/>
</dbReference>
<dbReference type="Pfam" id="PF13174">
    <property type="entry name" value="TPR_6"/>
    <property type="match status" value="1"/>
</dbReference>
<dbReference type="PROSITE" id="PS50005">
    <property type="entry name" value="TPR"/>
    <property type="match status" value="1"/>
</dbReference>
<gene>
    <name evidence="2" type="ORF">NIDE0388</name>
</gene>
<feature type="repeat" description="TPR" evidence="1">
    <location>
        <begin position="115"/>
        <end position="148"/>
    </location>
</feature>
<name>D8PAA7_9BACT</name>
<dbReference type="STRING" id="330214.NIDE0388"/>
<dbReference type="Pfam" id="PF13432">
    <property type="entry name" value="TPR_16"/>
    <property type="match status" value="1"/>
</dbReference>
<keyword evidence="3" id="KW-1185">Reference proteome</keyword>
<accession>D8PAA7</accession>
<evidence type="ECO:0000313" key="2">
    <source>
        <dbReference type="EMBL" id="CBK40166.1"/>
    </source>
</evidence>
<dbReference type="InterPro" id="IPR011990">
    <property type="entry name" value="TPR-like_helical_dom_sf"/>
</dbReference>
<keyword evidence="1" id="KW-0802">TPR repeat</keyword>
<evidence type="ECO:0000313" key="3">
    <source>
        <dbReference type="Proteomes" id="UP000001660"/>
    </source>
</evidence>
<dbReference type="OrthoDB" id="13540at2"/>
<dbReference type="Proteomes" id="UP000001660">
    <property type="component" value="Chromosome"/>
</dbReference>
<evidence type="ECO:0000256" key="1">
    <source>
        <dbReference type="PROSITE-ProRule" id="PRU00339"/>
    </source>
</evidence>
<dbReference type="HOGENOM" id="CLU_1544820_0_0_0"/>
<dbReference type="AlphaFoldDB" id="D8PAA7"/>
<dbReference type="KEGG" id="nde:NIDE0388"/>